<evidence type="ECO:0000313" key="2">
    <source>
        <dbReference type="Proteomes" id="UP000593627"/>
    </source>
</evidence>
<accession>A0A7M1RXX0</accession>
<dbReference type="RefSeq" id="YP_010111443.1">
    <property type="nucleotide sequence ID" value="NC_055881.1"/>
</dbReference>
<organism evidence="1 2">
    <name type="scientific">uncultured phage cr112_1</name>
    <dbReference type="NCBI Taxonomy" id="2772072"/>
    <lineage>
        <taxon>Viruses</taxon>
        <taxon>Duplodnaviria</taxon>
        <taxon>Heunggongvirae</taxon>
        <taxon>Uroviricota</taxon>
        <taxon>Caudoviricetes</taxon>
        <taxon>Crassvirales</taxon>
        <taxon>Steigviridae</taxon>
        <taxon>Asinivirinae</taxon>
        <taxon>Kehishuvirus</taxon>
        <taxon>Kehishuvirus splanchnicus</taxon>
    </lineage>
</organism>
<sequence>MKNEKSGAESFAENMRKKLGIYKPLPKEVMDDLREGVIDIGKKTGDTNAEDVLDNCLIELGKLKDNQSKAIVITYLLGTLPMDLQKFIADQQQKIVIGITAKNLAGEGPEAMLGMLLMGAMLRDEDSDE</sequence>
<dbReference type="GeneID" id="65129831"/>
<reference evidence="1 2" key="1">
    <citation type="submission" date="2020-07" db="EMBL/GenBank/DDBJ databases">
        <title>Taxonomic proposal: Crassvirales, a new order of highly abundant and diverse bacterial viruses.</title>
        <authorList>
            <person name="Shkoporov A.N."/>
            <person name="Stockdale S.R."/>
            <person name="Guerin E."/>
            <person name="Ross R.P."/>
            <person name="Hill C."/>
        </authorList>
    </citation>
    <scope>NUCLEOTIDE SEQUENCE [LARGE SCALE GENOMIC DNA]</scope>
</reference>
<proteinExistence type="predicted"/>
<keyword evidence="2" id="KW-1185">Reference proteome</keyword>
<protein>
    <submittedName>
        <fullName evidence="1">Uncharacterized protein</fullName>
    </submittedName>
</protein>
<dbReference type="EMBL" id="MT774388">
    <property type="protein sequence ID" value="QOR59285.1"/>
    <property type="molecule type" value="Genomic_DNA"/>
</dbReference>
<dbReference type="Proteomes" id="UP000593627">
    <property type="component" value="Segment"/>
</dbReference>
<dbReference type="KEGG" id="vg:65129831"/>
<evidence type="ECO:0000313" key="1">
    <source>
        <dbReference type="EMBL" id="QOR59285.1"/>
    </source>
</evidence>
<name>A0A7M1RXX0_9CAUD</name>